<name>A0ABY9FEM2_9PSED</name>
<dbReference type="RefSeq" id="WP_305469625.1">
    <property type="nucleotide sequence ID" value="NZ_CP117451.1"/>
</dbReference>
<proteinExistence type="predicted"/>
<dbReference type="Pfam" id="PF20212">
    <property type="entry name" value="DUF6572"/>
    <property type="match status" value="1"/>
</dbReference>
<protein>
    <submittedName>
        <fullName evidence="1">Uncharacterized protein</fullName>
    </submittedName>
</protein>
<reference evidence="1 2" key="1">
    <citation type="submission" date="2023-02" db="EMBL/GenBank/DDBJ databases">
        <title>Evolution of Hrp T3SS in non-pathogenic Pseudomonas fluorescens.</title>
        <authorList>
            <person name="Liao K."/>
            <person name="Wei H."/>
            <person name="Gu Y."/>
        </authorList>
    </citation>
    <scope>NUCLEOTIDE SEQUENCE [LARGE SCALE GENOMIC DNA]</scope>
    <source>
        <strain evidence="1 2">FP2034</strain>
    </source>
</reference>
<dbReference type="InterPro" id="IPR046702">
    <property type="entry name" value="DUF6572"/>
</dbReference>
<keyword evidence="2" id="KW-1185">Reference proteome</keyword>
<accession>A0ABY9FEM2</accession>
<evidence type="ECO:0000313" key="1">
    <source>
        <dbReference type="EMBL" id="WLH02009.1"/>
    </source>
</evidence>
<evidence type="ECO:0000313" key="2">
    <source>
        <dbReference type="Proteomes" id="UP001224838"/>
    </source>
</evidence>
<sequence length="107" mass="11847">MSIEQADVVDAIGVDKETGGVVLTISDHLEWSNEHLLLLQEKINLYIGFVEAGDLVAVYPDAKGRQVSINVVFKYPPDVRGKSFLDRVGPIVEQAGIRFSFQISKMN</sequence>
<dbReference type="Proteomes" id="UP001224838">
    <property type="component" value="Chromosome"/>
</dbReference>
<organism evidence="1 2">
    <name type="scientific">Pseudomonas beijingensis</name>
    <dbReference type="NCBI Taxonomy" id="2954101"/>
    <lineage>
        <taxon>Bacteria</taxon>
        <taxon>Pseudomonadati</taxon>
        <taxon>Pseudomonadota</taxon>
        <taxon>Gammaproteobacteria</taxon>
        <taxon>Pseudomonadales</taxon>
        <taxon>Pseudomonadaceae</taxon>
        <taxon>Pseudomonas</taxon>
    </lineage>
</organism>
<gene>
    <name evidence="1" type="ORF">PSH92_03830</name>
</gene>
<dbReference type="EMBL" id="CP117451">
    <property type="protein sequence ID" value="WLH02009.1"/>
    <property type="molecule type" value="Genomic_DNA"/>
</dbReference>